<evidence type="ECO:0000313" key="2">
    <source>
        <dbReference type="EMBL" id="KAG2549049.1"/>
    </source>
</evidence>
<feature type="compositionally biased region" description="Basic and acidic residues" evidence="1">
    <location>
        <begin position="35"/>
        <end position="53"/>
    </location>
</feature>
<dbReference type="Proteomes" id="UP000823388">
    <property type="component" value="Chromosome 9K"/>
</dbReference>
<dbReference type="AlphaFoldDB" id="A0A8T0NL91"/>
<evidence type="ECO:0000256" key="1">
    <source>
        <dbReference type="SAM" id="MobiDB-lite"/>
    </source>
</evidence>
<feature type="region of interest" description="Disordered" evidence="1">
    <location>
        <begin position="1"/>
        <end position="75"/>
    </location>
</feature>
<accession>A0A8T0NL91</accession>
<sequence>MWAPPPALGQPDPDKAQNRRPLSTPPPPKTPAASRRSDVKAHRVHCSNHDAHCHAPRPRRLGVDQQRLGGNSAASRRSRWHLVGRAAARAIFFRPRAIEAAAREDYLAPGRFPLADPAPARRRAPKGGFTRRRCSSPPALLLQAGAAPPPPALVVLARPRSSKPALLLPRLDLLPAGAARLQSSKVSSLPCTARSPPLRFSLLLPLPSPARSPPLLLFSEWARTGAPPRWRTRGTCSWVPSPALPSLLSLCSSC</sequence>
<protein>
    <submittedName>
        <fullName evidence="2">Uncharacterized protein</fullName>
    </submittedName>
</protein>
<organism evidence="2 3">
    <name type="scientific">Panicum virgatum</name>
    <name type="common">Blackwell switchgrass</name>
    <dbReference type="NCBI Taxonomy" id="38727"/>
    <lineage>
        <taxon>Eukaryota</taxon>
        <taxon>Viridiplantae</taxon>
        <taxon>Streptophyta</taxon>
        <taxon>Embryophyta</taxon>
        <taxon>Tracheophyta</taxon>
        <taxon>Spermatophyta</taxon>
        <taxon>Magnoliopsida</taxon>
        <taxon>Liliopsida</taxon>
        <taxon>Poales</taxon>
        <taxon>Poaceae</taxon>
        <taxon>PACMAD clade</taxon>
        <taxon>Panicoideae</taxon>
        <taxon>Panicodae</taxon>
        <taxon>Paniceae</taxon>
        <taxon>Panicinae</taxon>
        <taxon>Panicum</taxon>
        <taxon>Panicum sect. Hiantes</taxon>
    </lineage>
</organism>
<comment type="caution">
    <text evidence="2">The sequence shown here is derived from an EMBL/GenBank/DDBJ whole genome shotgun (WGS) entry which is preliminary data.</text>
</comment>
<keyword evidence="3" id="KW-1185">Reference proteome</keyword>
<gene>
    <name evidence="2" type="ORF">PVAP13_9KG292226</name>
</gene>
<reference evidence="2" key="1">
    <citation type="submission" date="2020-05" db="EMBL/GenBank/DDBJ databases">
        <title>WGS assembly of Panicum virgatum.</title>
        <authorList>
            <person name="Lovell J.T."/>
            <person name="Jenkins J."/>
            <person name="Shu S."/>
            <person name="Juenger T.E."/>
            <person name="Schmutz J."/>
        </authorList>
    </citation>
    <scope>NUCLEOTIDE SEQUENCE</scope>
    <source>
        <strain evidence="2">AP13</strain>
    </source>
</reference>
<proteinExistence type="predicted"/>
<dbReference type="EMBL" id="CM029053">
    <property type="protein sequence ID" value="KAG2549049.1"/>
    <property type="molecule type" value="Genomic_DNA"/>
</dbReference>
<name>A0A8T0NL91_PANVG</name>
<evidence type="ECO:0000313" key="3">
    <source>
        <dbReference type="Proteomes" id="UP000823388"/>
    </source>
</evidence>